<evidence type="ECO:0000256" key="12">
    <source>
        <dbReference type="PROSITE-ProRule" id="PRU00277"/>
    </source>
</evidence>
<dbReference type="Pfam" id="PF05697">
    <property type="entry name" value="Trigger_N"/>
    <property type="match status" value="1"/>
</dbReference>
<dbReference type="SUPFAM" id="SSF102735">
    <property type="entry name" value="Trigger factor ribosome-binding domain"/>
    <property type="match status" value="1"/>
</dbReference>
<evidence type="ECO:0000256" key="5">
    <source>
        <dbReference type="ARBA" id="ARBA00022618"/>
    </source>
</evidence>
<comment type="caution">
    <text evidence="15">The sequence shown here is derived from an EMBL/GenBank/DDBJ whole genome shotgun (WGS) entry which is preliminary data.</text>
</comment>
<evidence type="ECO:0000256" key="2">
    <source>
        <dbReference type="ARBA" id="ARBA00005464"/>
    </source>
</evidence>
<keyword evidence="7 11" id="KW-0143">Chaperone</keyword>
<dbReference type="PROSITE" id="PS50059">
    <property type="entry name" value="FKBP_PPIASE"/>
    <property type="match status" value="1"/>
</dbReference>
<evidence type="ECO:0000313" key="16">
    <source>
        <dbReference type="Proteomes" id="UP001302316"/>
    </source>
</evidence>
<dbReference type="Gene3D" id="3.10.50.40">
    <property type="match status" value="1"/>
</dbReference>
<dbReference type="GO" id="GO:0051301">
    <property type="term" value="P:cell division"/>
    <property type="evidence" value="ECO:0007669"/>
    <property type="project" value="UniProtKB-KW"/>
</dbReference>
<keyword evidence="11" id="KW-0963">Cytoplasm</keyword>
<dbReference type="Gene3D" id="3.30.70.1050">
    <property type="entry name" value="Trigger factor ribosome-binding domain"/>
    <property type="match status" value="1"/>
</dbReference>
<dbReference type="PANTHER" id="PTHR30560:SF3">
    <property type="entry name" value="TRIGGER FACTOR-LIKE PROTEIN TIG, CHLOROPLASTIC"/>
    <property type="match status" value="1"/>
</dbReference>
<evidence type="ECO:0000256" key="6">
    <source>
        <dbReference type="ARBA" id="ARBA00023110"/>
    </source>
</evidence>
<dbReference type="PANTHER" id="PTHR30560">
    <property type="entry name" value="TRIGGER FACTOR CHAPERONE AND PEPTIDYL-PROLYL CIS/TRANS ISOMERASE"/>
    <property type="match status" value="1"/>
</dbReference>
<dbReference type="GO" id="GO:0003755">
    <property type="term" value="F:peptidyl-prolyl cis-trans isomerase activity"/>
    <property type="evidence" value="ECO:0007669"/>
    <property type="project" value="UniProtKB-UniRule"/>
</dbReference>
<evidence type="ECO:0000256" key="3">
    <source>
        <dbReference type="ARBA" id="ARBA00013194"/>
    </source>
</evidence>
<comment type="subcellular location">
    <subcellularLocation>
        <location evidence="11">Cytoplasm</location>
    </subcellularLocation>
    <text evidence="11">About half TF is bound to the ribosome near the polypeptide exit tunnel while the other half is free in the cytoplasm.</text>
</comment>
<comment type="function">
    <text evidence="11">Involved in protein export. Acts as a chaperone by maintaining the newly synthesized protein in an open conformation. Functions as a peptidyl-prolyl cis-trans isomerase.</text>
</comment>
<dbReference type="GO" id="GO:0044183">
    <property type="term" value="F:protein folding chaperone"/>
    <property type="evidence" value="ECO:0007669"/>
    <property type="project" value="TreeGrafter"/>
</dbReference>
<comment type="domain">
    <text evidence="11">Consists of 3 domains; the N-terminus binds the ribosome, the middle domain has PPIase activity, while the C-terminus has intrinsic chaperone activity on its own.</text>
</comment>
<evidence type="ECO:0000256" key="10">
    <source>
        <dbReference type="ARBA" id="ARBA00029986"/>
    </source>
</evidence>
<dbReference type="HAMAP" id="MF_00303">
    <property type="entry name" value="Trigger_factor_Tig"/>
    <property type="match status" value="1"/>
</dbReference>
<accession>A0AAP6JCU6</accession>
<sequence>MQVSVESDGGLKRRMKVQVPAERIDKEVDNRLRSLGKKAKLPGFRPGKVPFKVMRQQYGEQVRAEVVNEVVRETWSEALEKEALRPAGGPEISSLDSEPGKELEYEAAFEIYPEIELKSLEGESIERPKVEITDEDVDAMLENLQRQHGEWKPVERAAADGDQVRIDFEGKVDGEPFEGGSAEGVEVELGAGRLLADFEKGLKGVEAGQELEVKVKFPKDYGSEEVAGKKGVFQVKVHEVKALELPELDDSFCERFGITEGGVDKLREEVRNNMDAELEQTVRGNVREQVLEKLLAKNEIDVPTAMVDQEIQSLRQDTMQRMGVSDPDKAPDMPDEMFRDQAERRVRVGLLMGEVIRKHELKPDEAHIDKVLERVTAGQENADELARQYKANPQAMQQLQTMALEEQVIEKLMGELEIKEVEKPFREVMNFAQ</sequence>
<dbReference type="Proteomes" id="UP001302316">
    <property type="component" value="Unassembled WGS sequence"/>
</dbReference>
<dbReference type="NCBIfam" id="TIGR00115">
    <property type="entry name" value="tig"/>
    <property type="match status" value="1"/>
</dbReference>
<evidence type="ECO:0000256" key="7">
    <source>
        <dbReference type="ARBA" id="ARBA00023186"/>
    </source>
</evidence>
<feature type="domain" description="PPIase FKBP-type" evidence="14">
    <location>
        <begin position="161"/>
        <end position="246"/>
    </location>
</feature>
<dbReference type="InterPro" id="IPR027304">
    <property type="entry name" value="Trigger_fact/SurA_dom_sf"/>
</dbReference>
<keyword evidence="5 11" id="KW-0132">Cell division</keyword>
<dbReference type="InterPro" id="IPR008880">
    <property type="entry name" value="Trigger_fac_C"/>
</dbReference>
<dbReference type="GO" id="GO:0015031">
    <property type="term" value="P:protein transport"/>
    <property type="evidence" value="ECO:0007669"/>
    <property type="project" value="UniProtKB-UniRule"/>
</dbReference>
<protein>
    <recommendedName>
        <fullName evidence="4 11">Trigger factor</fullName>
        <shortName evidence="11">TF</shortName>
        <ecNumber evidence="3 11">5.2.1.8</ecNumber>
    </recommendedName>
    <alternativeName>
        <fullName evidence="10 11">PPIase</fullName>
    </alternativeName>
</protein>
<dbReference type="GO" id="GO:0043335">
    <property type="term" value="P:protein unfolding"/>
    <property type="evidence" value="ECO:0007669"/>
    <property type="project" value="TreeGrafter"/>
</dbReference>
<dbReference type="AlphaFoldDB" id="A0AAP6JCU6"/>
<dbReference type="PIRSF" id="PIRSF003095">
    <property type="entry name" value="Trigger_factor"/>
    <property type="match status" value="1"/>
</dbReference>
<keyword evidence="8 11" id="KW-0413">Isomerase</keyword>
<evidence type="ECO:0000256" key="11">
    <source>
        <dbReference type="HAMAP-Rule" id="MF_00303"/>
    </source>
</evidence>
<dbReference type="GO" id="GO:0043022">
    <property type="term" value="F:ribosome binding"/>
    <property type="evidence" value="ECO:0007669"/>
    <property type="project" value="TreeGrafter"/>
</dbReference>
<keyword evidence="6 11" id="KW-0697">Rotamase</keyword>
<gene>
    <name evidence="11 15" type="primary">tig</name>
    <name evidence="15" type="ORF">VCB98_01880</name>
</gene>
<proteinExistence type="inferred from homology"/>
<name>A0AAP6JCU6_9GAMM</name>
<organism evidence="15 16">
    <name type="scientific">Natronospira elongata</name>
    <dbReference type="NCBI Taxonomy" id="3110268"/>
    <lineage>
        <taxon>Bacteria</taxon>
        <taxon>Pseudomonadati</taxon>
        <taxon>Pseudomonadota</taxon>
        <taxon>Gammaproteobacteria</taxon>
        <taxon>Natronospirales</taxon>
        <taxon>Natronospiraceae</taxon>
        <taxon>Natronospira</taxon>
    </lineage>
</organism>
<dbReference type="InterPro" id="IPR036611">
    <property type="entry name" value="Trigger_fac_ribosome-bd_sf"/>
</dbReference>
<comment type="catalytic activity">
    <reaction evidence="1 11 12">
        <text>[protein]-peptidylproline (omega=180) = [protein]-peptidylproline (omega=0)</text>
        <dbReference type="Rhea" id="RHEA:16237"/>
        <dbReference type="Rhea" id="RHEA-COMP:10747"/>
        <dbReference type="Rhea" id="RHEA-COMP:10748"/>
        <dbReference type="ChEBI" id="CHEBI:83833"/>
        <dbReference type="ChEBI" id="CHEBI:83834"/>
        <dbReference type="EC" id="5.2.1.8"/>
    </reaction>
</comment>
<dbReference type="InterPro" id="IPR008881">
    <property type="entry name" value="Trigger_fac_ribosome-bd_bac"/>
</dbReference>
<dbReference type="SUPFAM" id="SSF54534">
    <property type="entry name" value="FKBP-like"/>
    <property type="match status" value="1"/>
</dbReference>
<keyword evidence="16" id="KW-1185">Reference proteome</keyword>
<reference evidence="15 16" key="1">
    <citation type="submission" date="2023-12" db="EMBL/GenBank/DDBJ databases">
        <title>Whole-genome sequencing of halo(alkali)philic microorganisms from hypersaline lakes.</title>
        <authorList>
            <person name="Sorokin D.Y."/>
            <person name="Merkel A.Y."/>
            <person name="Messina E."/>
            <person name="Yakimov M."/>
        </authorList>
    </citation>
    <scope>NUCLEOTIDE SEQUENCE [LARGE SCALE GENOMIC DNA]</scope>
    <source>
        <strain evidence="15 16">AB-CW1</strain>
    </source>
</reference>
<evidence type="ECO:0000256" key="13">
    <source>
        <dbReference type="RuleBase" id="RU003914"/>
    </source>
</evidence>
<dbReference type="EMBL" id="JAYGII010000002">
    <property type="protein sequence ID" value="MEA5444565.1"/>
    <property type="molecule type" value="Genomic_DNA"/>
</dbReference>
<evidence type="ECO:0000256" key="9">
    <source>
        <dbReference type="ARBA" id="ARBA00023306"/>
    </source>
</evidence>
<evidence type="ECO:0000313" key="15">
    <source>
        <dbReference type="EMBL" id="MEA5444565.1"/>
    </source>
</evidence>
<evidence type="ECO:0000256" key="8">
    <source>
        <dbReference type="ARBA" id="ARBA00023235"/>
    </source>
</evidence>
<dbReference type="InterPro" id="IPR005215">
    <property type="entry name" value="Trig_fac"/>
</dbReference>
<keyword evidence="9 11" id="KW-0131">Cell cycle</keyword>
<dbReference type="InterPro" id="IPR046357">
    <property type="entry name" value="PPIase_dom_sf"/>
</dbReference>
<dbReference type="Pfam" id="PF05698">
    <property type="entry name" value="Trigger_C"/>
    <property type="match status" value="1"/>
</dbReference>
<dbReference type="GO" id="GO:0005737">
    <property type="term" value="C:cytoplasm"/>
    <property type="evidence" value="ECO:0007669"/>
    <property type="project" value="UniProtKB-SubCell"/>
</dbReference>
<comment type="similarity">
    <text evidence="2 11 13">Belongs to the FKBP-type PPIase family. Tig subfamily.</text>
</comment>
<evidence type="ECO:0000256" key="1">
    <source>
        <dbReference type="ARBA" id="ARBA00000971"/>
    </source>
</evidence>
<dbReference type="RefSeq" id="WP_346049894.1">
    <property type="nucleotide sequence ID" value="NZ_JAYGII010000002.1"/>
</dbReference>
<dbReference type="SUPFAM" id="SSF109998">
    <property type="entry name" value="Triger factor/SurA peptide-binding domain-like"/>
    <property type="match status" value="1"/>
</dbReference>
<dbReference type="Gene3D" id="1.10.3120.10">
    <property type="entry name" value="Trigger factor, C-terminal domain"/>
    <property type="match status" value="1"/>
</dbReference>
<evidence type="ECO:0000256" key="4">
    <source>
        <dbReference type="ARBA" id="ARBA00016902"/>
    </source>
</evidence>
<evidence type="ECO:0000259" key="14">
    <source>
        <dbReference type="PROSITE" id="PS50059"/>
    </source>
</evidence>
<dbReference type="Pfam" id="PF00254">
    <property type="entry name" value="FKBP_C"/>
    <property type="match status" value="1"/>
</dbReference>
<dbReference type="FunFam" id="3.10.50.40:FF:000001">
    <property type="entry name" value="Trigger factor"/>
    <property type="match status" value="1"/>
</dbReference>
<dbReference type="InterPro" id="IPR037041">
    <property type="entry name" value="Trigger_fac_C_sf"/>
</dbReference>
<dbReference type="GO" id="GO:0051083">
    <property type="term" value="P:'de novo' cotranslational protein folding"/>
    <property type="evidence" value="ECO:0007669"/>
    <property type="project" value="TreeGrafter"/>
</dbReference>
<dbReference type="EC" id="5.2.1.8" evidence="3 11"/>
<dbReference type="InterPro" id="IPR001179">
    <property type="entry name" value="PPIase_FKBP_dom"/>
</dbReference>